<accession>A0ABC9TP71</accession>
<dbReference type="Proteomes" id="UP000015750">
    <property type="component" value="Unassembled WGS sequence"/>
</dbReference>
<gene>
    <name evidence="2" type="ORF">D358_00019</name>
</gene>
<feature type="non-terminal residue" evidence="2">
    <location>
        <position position="1"/>
    </location>
</feature>
<dbReference type="RefSeq" id="WP_016626855.1">
    <property type="nucleotide sequence ID" value="NZ_KE351796.1"/>
</dbReference>
<dbReference type="EMBL" id="ATIR01000001">
    <property type="protein sequence ID" value="EPI12595.1"/>
    <property type="molecule type" value="Genomic_DNA"/>
</dbReference>
<protein>
    <recommendedName>
        <fullName evidence="1">Bacterial Ig domain-containing protein</fullName>
    </recommendedName>
</protein>
<dbReference type="AlphaFoldDB" id="A0ABC9TP71"/>
<evidence type="ECO:0000259" key="1">
    <source>
        <dbReference type="Pfam" id="PF20622"/>
    </source>
</evidence>
<comment type="caution">
    <text evidence="2">The sequence shown here is derived from an EMBL/GenBank/DDBJ whole genome shotgun (WGS) entry which is preliminary data.</text>
</comment>
<reference evidence="2 3" key="1">
    <citation type="submission" date="2013-06" db="EMBL/GenBank/DDBJ databases">
        <authorList>
            <person name="Weinstock G."/>
            <person name="Sodergren E."/>
            <person name="Lobos E.A."/>
            <person name="Fulton L."/>
            <person name="Fulton R."/>
            <person name="Courtney L."/>
            <person name="Fronick C."/>
            <person name="O'Laughlin M."/>
            <person name="Godfrey J."/>
            <person name="Wilson R.M."/>
            <person name="Miner T."/>
            <person name="Farmer C."/>
            <person name="Delehaunty K."/>
            <person name="Cordes M."/>
            <person name="Minx P."/>
            <person name="Tomlinson C."/>
            <person name="Chen J."/>
            <person name="Wollam A."/>
            <person name="Pepin K.H."/>
            <person name="Bhonagiri V."/>
            <person name="Zhang X."/>
            <person name="Warren W."/>
            <person name="Mitreva M."/>
            <person name="Mardis E.R."/>
            <person name="Wilson R.K."/>
        </authorList>
    </citation>
    <scope>NUCLEOTIDE SEQUENCE [LARGE SCALE GENOMIC DNA]</scope>
    <source>
        <strain evidence="2 3">RP2S-4</strain>
    </source>
</reference>
<name>A0ABC9TP71_ENTFL</name>
<dbReference type="Pfam" id="PF20622">
    <property type="entry name" value="Big_15"/>
    <property type="match status" value="1"/>
</dbReference>
<dbReference type="InterPro" id="IPR046746">
    <property type="entry name" value="Big_15"/>
</dbReference>
<organism evidence="2 3">
    <name type="scientific">Enterococcus faecalis RP2S-4</name>
    <dbReference type="NCBI Taxonomy" id="1244145"/>
    <lineage>
        <taxon>Bacteria</taxon>
        <taxon>Bacillati</taxon>
        <taxon>Bacillota</taxon>
        <taxon>Bacilli</taxon>
        <taxon>Lactobacillales</taxon>
        <taxon>Enterococcaceae</taxon>
        <taxon>Enterococcus</taxon>
    </lineage>
</organism>
<feature type="domain" description="Bacterial Ig" evidence="1">
    <location>
        <begin position="1"/>
        <end position="62"/>
    </location>
</feature>
<evidence type="ECO:0000313" key="2">
    <source>
        <dbReference type="EMBL" id="EPI12595.1"/>
    </source>
</evidence>
<evidence type="ECO:0000313" key="3">
    <source>
        <dbReference type="Proteomes" id="UP000015750"/>
    </source>
</evidence>
<proteinExistence type="predicted"/>
<sequence length="70" mass="7771">VTGTYGKDIIRVRLMVNGKIVKPGFLDGNGQYRVPGARGWFTAKDKVEVVGYTQEGKEIHVKVPILTKKI</sequence>